<evidence type="ECO:0000256" key="5">
    <source>
        <dbReference type="ARBA" id="ARBA00022833"/>
    </source>
</evidence>
<protein>
    <recommendedName>
        <fullName evidence="11">RING-type domain-containing protein</fullName>
    </recommendedName>
</protein>
<evidence type="ECO:0000259" key="11">
    <source>
        <dbReference type="PROSITE" id="PS50089"/>
    </source>
</evidence>
<evidence type="ECO:0000256" key="7">
    <source>
        <dbReference type="ARBA" id="ARBA00023136"/>
    </source>
</evidence>
<feature type="domain" description="RING-type" evidence="11">
    <location>
        <begin position="202"/>
        <end position="244"/>
    </location>
</feature>
<dbReference type="Proteomes" id="UP000185944">
    <property type="component" value="Unassembled WGS sequence"/>
</dbReference>
<evidence type="ECO:0000313" key="13">
    <source>
        <dbReference type="Proteomes" id="UP000185944"/>
    </source>
</evidence>
<evidence type="ECO:0000313" key="12">
    <source>
        <dbReference type="EMBL" id="OAG31092.1"/>
    </source>
</evidence>
<comment type="subcellular location">
    <subcellularLocation>
        <location evidence="1">Membrane</location>
    </subcellularLocation>
</comment>
<dbReference type="OrthoDB" id="8062037at2759"/>
<dbReference type="PROSITE" id="PS50089">
    <property type="entry name" value="ZF_RING_2"/>
    <property type="match status" value="1"/>
</dbReference>
<organism evidence="12 13">
    <name type="scientific">Nematocida displodere</name>
    <dbReference type="NCBI Taxonomy" id="1805483"/>
    <lineage>
        <taxon>Eukaryota</taxon>
        <taxon>Fungi</taxon>
        <taxon>Fungi incertae sedis</taxon>
        <taxon>Microsporidia</taxon>
        <taxon>Nematocida</taxon>
    </lineage>
</organism>
<dbReference type="PANTHER" id="PTHR46539:SF1">
    <property type="entry name" value="E3 UBIQUITIN-PROTEIN LIGASE ATL42"/>
    <property type="match status" value="1"/>
</dbReference>
<sequence>MNIPRRWCALLLFGGSFCFSRSDSVAVTSSEEEYQVLPMALVEGLDDGCTAGPVDTPSGKWLGLVTKAGCSLSRKHRTLLELGASGMLVETGDADTNPTLSHQSFHVVPVNKALYRMLTTLFVSKSTPAQKVFPTVKVLLPVAKPLPLLQVAYVIFLVIMIFIFPMLFERLEDAPLKLVRPRELSTLARTSFSECQKKYEECPICFDRFAPSALVRTLHCTHYFHTECIDPWLLSRSSRCPVCNHELLFS</sequence>
<keyword evidence="3" id="KW-0479">Metal-binding</keyword>
<dbReference type="VEuPathDB" id="MicrosporidiaDB:NEDG_01866"/>
<evidence type="ECO:0000256" key="2">
    <source>
        <dbReference type="ARBA" id="ARBA00022692"/>
    </source>
</evidence>
<name>A0A177EIY9_9MICR</name>
<keyword evidence="7 9" id="KW-0472">Membrane</keyword>
<evidence type="ECO:0000256" key="1">
    <source>
        <dbReference type="ARBA" id="ARBA00004370"/>
    </source>
</evidence>
<proteinExistence type="predicted"/>
<dbReference type="GeneID" id="93648216"/>
<keyword evidence="10" id="KW-0732">Signal</keyword>
<feature type="chain" id="PRO_5008060449" description="RING-type domain-containing protein" evidence="10">
    <location>
        <begin position="23"/>
        <end position="250"/>
    </location>
</feature>
<evidence type="ECO:0000256" key="8">
    <source>
        <dbReference type="PROSITE-ProRule" id="PRU00175"/>
    </source>
</evidence>
<dbReference type="Gene3D" id="3.30.40.10">
    <property type="entry name" value="Zinc/RING finger domain, C3HC4 (zinc finger)"/>
    <property type="match status" value="1"/>
</dbReference>
<dbReference type="GO" id="GO:0016020">
    <property type="term" value="C:membrane"/>
    <property type="evidence" value="ECO:0007669"/>
    <property type="project" value="UniProtKB-SubCell"/>
</dbReference>
<dbReference type="SUPFAM" id="SSF57850">
    <property type="entry name" value="RING/U-box"/>
    <property type="match status" value="1"/>
</dbReference>
<keyword evidence="13" id="KW-1185">Reference proteome</keyword>
<dbReference type="CDD" id="cd16454">
    <property type="entry name" value="RING-H2_PA-TM-RING"/>
    <property type="match status" value="1"/>
</dbReference>
<dbReference type="Pfam" id="PF13639">
    <property type="entry name" value="zf-RING_2"/>
    <property type="match status" value="1"/>
</dbReference>
<keyword evidence="5" id="KW-0862">Zinc</keyword>
<evidence type="ECO:0000256" key="9">
    <source>
        <dbReference type="SAM" id="Phobius"/>
    </source>
</evidence>
<accession>A0A177EIY9</accession>
<evidence type="ECO:0000256" key="6">
    <source>
        <dbReference type="ARBA" id="ARBA00022989"/>
    </source>
</evidence>
<dbReference type="SMART" id="SM00184">
    <property type="entry name" value="RING"/>
    <property type="match status" value="1"/>
</dbReference>
<reference evidence="12 13" key="1">
    <citation type="submission" date="2016-02" db="EMBL/GenBank/DDBJ databases">
        <title>Discovery of a natural microsporidian pathogen with a broad tissue tropism in Caenorhabditis elegans.</title>
        <authorList>
            <person name="Luallen R.J."/>
            <person name="Reinke A.W."/>
            <person name="Tong L."/>
            <person name="Botts M.R."/>
            <person name="Felix M.-A."/>
            <person name="Troemel E.R."/>
        </authorList>
    </citation>
    <scope>NUCLEOTIDE SEQUENCE [LARGE SCALE GENOMIC DNA]</scope>
    <source>
        <strain evidence="12 13">JUm2807</strain>
    </source>
</reference>
<dbReference type="EMBL" id="LTDL01000022">
    <property type="protein sequence ID" value="OAG31092.1"/>
    <property type="molecule type" value="Genomic_DNA"/>
</dbReference>
<gene>
    <name evidence="12" type="ORF">NEDG_01866</name>
</gene>
<feature type="transmembrane region" description="Helical" evidence="9">
    <location>
        <begin position="148"/>
        <end position="168"/>
    </location>
</feature>
<keyword evidence="6 9" id="KW-1133">Transmembrane helix</keyword>
<dbReference type="RefSeq" id="XP_067544816.1">
    <property type="nucleotide sequence ID" value="XM_067689284.1"/>
</dbReference>
<dbReference type="AlphaFoldDB" id="A0A177EIY9"/>
<keyword evidence="4 8" id="KW-0863">Zinc-finger</keyword>
<dbReference type="GO" id="GO:0008270">
    <property type="term" value="F:zinc ion binding"/>
    <property type="evidence" value="ECO:0007669"/>
    <property type="project" value="UniProtKB-KW"/>
</dbReference>
<feature type="signal peptide" evidence="10">
    <location>
        <begin position="1"/>
        <end position="22"/>
    </location>
</feature>
<evidence type="ECO:0000256" key="3">
    <source>
        <dbReference type="ARBA" id="ARBA00022723"/>
    </source>
</evidence>
<evidence type="ECO:0000256" key="10">
    <source>
        <dbReference type="SAM" id="SignalP"/>
    </source>
</evidence>
<dbReference type="PANTHER" id="PTHR46539">
    <property type="entry name" value="E3 UBIQUITIN-PROTEIN LIGASE ATL42"/>
    <property type="match status" value="1"/>
</dbReference>
<comment type="caution">
    <text evidence="12">The sequence shown here is derived from an EMBL/GenBank/DDBJ whole genome shotgun (WGS) entry which is preliminary data.</text>
</comment>
<evidence type="ECO:0000256" key="4">
    <source>
        <dbReference type="ARBA" id="ARBA00022771"/>
    </source>
</evidence>
<dbReference type="InterPro" id="IPR013083">
    <property type="entry name" value="Znf_RING/FYVE/PHD"/>
</dbReference>
<dbReference type="InterPro" id="IPR001841">
    <property type="entry name" value="Znf_RING"/>
</dbReference>
<keyword evidence="2 9" id="KW-0812">Transmembrane</keyword>